<keyword evidence="6 7" id="KW-0472">Membrane</keyword>
<dbReference type="Pfam" id="PF19300">
    <property type="entry name" value="BPD_transp_1_N"/>
    <property type="match status" value="1"/>
</dbReference>
<feature type="transmembrane region" description="Helical" evidence="7">
    <location>
        <begin position="192"/>
        <end position="210"/>
    </location>
</feature>
<feature type="transmembrane region" description="Helical" evidence="7">
    <location>
        <begin position="100"/>
        <end position="121"/>
    </location>
</feature>
<sequence>MKKIGKFLASRLFKSVLVLLMIALFNFFLVRAAPGDPAEILAGQSGAVDAEFIAKLRTEFGLDRPMIVQLGQYLKNVATFDLGYSYRQQAPVTSLIAEHLPATLLLTITAFIFAVAAGVSLGTQAALRVGKWGDTIITTFSMLAYATPLFWVGLMLVLLFSVKLEWLPAFGYQTVGAQFTGLAHVMDVARHLLLPALTLGMFYMAVYARLTRASILEVSQLDFVKTARAKGLSERTVITRHVLRNALLPVITYAGIQAGGLIGGSLLVETVFAWPGIGRLAFDALLQRDYSVLLGVFFIASLIVVIVNLITDILYTVVDPRIELK</sequence>
<dbReference type="GO" id="GO:0055085">
    <property type="term" value="P:transmembrane transport"/>
    <property type="evidence" value="ECO:0007669"/>
    <property type="project" value="InterPro"/>
</dbReference>
<evidence type="ECO:0000313" key="10">
    <source>
        <dbReference type="Proteomes" id="UP000076825"/>
    </source>
</evidence>
<dbReference type="Proteomes" id="UP000076825">
    <property type="component" value="Chromosome 1"/>
</dbReference>
<evidence type="ECO:0000256" key="7">
    <source>
        <dbReference type="RuleBase" id="RU363032"/>
    </source>
</evidence>
<feature type="transmembrane region" description="Helical" evidence="7">
    <location>
        <begin position="142"/>
        <end position="162"/>
    </location>
</feature>
<evidence type="ECO:0000256" key="1">
    <source>
        <dbReference type="ARBA" id="ARBA00004651"/>
    </source>
</evidence>
<keyword evidence="5 7" id="KW-1133">Transmembrane helix</keyword>
<comment type="subcellular location">
    <subcellularLocation>
        <location evidence="1 7">Cell membrane</location>
        <topology evidence="1 7">Multi-pass membrane protein</topology>
    </subcellularLocation>
</comment>
<dbReference type="GO" id="GO:0005886">
    <property type="term" value="C:plasma membrane"/>
    <property type="evidence" value="ECO:0007669"/>
    <property type="project" value="UniProtKB-SubCell"/>
</dbReference>
<feature type="domain" description="ABC transmembrane type-1" evidence="8">
    <location>
        <begin position="100"/>
        <end position="315"/>
    </location>
</feature>
<dbReference type="STRING" id="123899.SAMEA3906487_01748"/>
<comment type="similarity">
    <text evidence="7">Belongs to the binding-protein-dependent transport system permease family.</text>
</comment>
<gene>
    <name evidence="9" type="primary">gsiC_2</name>
    <name evidence="9" type="ORF">SAMEA3906487_01748</name>
</gene>
<dbReference type="EMBL" id="LT546645">
    <property type="protein sequence ID" value="SAI69338.1"/>
    <property type="molecule type" value="Genomic_DNA"/>
</dbReference>
<dbReference type="InterPro" id="IPR045621">
    <property type="entry name" value="BPD_transp_1_N"/>
</dbReference>
<evidence type="ECO:0000259" key="8">
    <source>
        <dbReference type="PROSITE" id="PS50928"/>
    </source>
</evidence>
<dbReference type="InterPro" id="IPR035906">
    <property type="entry name" value="MetI-like_sf"/>
</dbReference>
<dbReference type="AlphaFoldDB" id="A0A157PBH9"/>
<organism evidence="9 10">
    <name type="scientific">Bordetella trematum</name>
    <dbReference type="NCBI Taxonomy" id="123899"/>
    <lineage>
        <taxon>Bacteria</taxon>
        <taxon>Pseudomonadati</taxon>
        <taxon>Pseudomonadota</taxon>
        <taxon>Betaproteobacteria</taxon>
        <taxon>Burkholderiales</taxon>
        <taxon>Alcaligenaceae</taxon>
        <taxon>Bordetella</taxon>
    </lineage>
</organism>
<dbReference type="GeneID" id="56590969"/>
<dbReference type="PATRIC" id="fig|123899.6.peg.1734"/>
<evidence type="ECO:0000256" key="5">
    <source>
        <dbReference type="ARBA" id="ARBA00022989"/>
    </source>
</evidence>
<keyword evidence="3" id="KW-1003">Cell membrane</keyword>
<dbReference type="SUPFAM" id="SSF161098">
    <property type="entry name" value="MetI-like"/>
    <property type="match status" value="1"/>
</dbReference>
<dbReference type="InterPro" id="IPR000515">
    <property type="entry name" value="MetI-like"/>
</dbReference>
<protein>
    <submittedName>
        <fullName evidence="9">ABC transporter permease</fullName>
    </submittedName>
</protein>
<keyword evidence="4 7" id="KW-0812">Transmembrane</keyword>
<feature type="transmembrane region" description="Helical" evidence="7">
    <location>
        <begin position="250"/>
        <end position="274"/>
    </location>
</feature>
<evidence type="ECO:0000256" key="3">
    <source>
        <dbReference type="ARBA" id="ARBA00022475"/>
    </source>
</evidence>
<name>A0A157PBH9_9BORD</name>
<dbReference type="PANTHER" id="PTHR43163">
    <property type="entry name" value="DIPEPTIDE TRANSPORT SYSTEM PERMEASE PROTEIN DPPB-RELATED"/>
    <property type="match status" value="1"/>
</dbReference>
<evidence type="ECO:0000256" key="6">
    <source>
        <dbReference type="ARBA" id="ARBA00023136"/>
    </source>
</evidence>
<feature type="transmembrane region" description="Helical" evidence="7">
    <location>
        <begin position="294"/>
        <end position="318"/>
    </location>
</feature>
<dbReference type="PANTHER" id="PTHR43163:SF9">
    <property type="entry name" value="ABC TRANSPORTER PERMEASE PROTEIN"/>
    <property type="match status" value="1"/>
</dbReference>
<accession>A0A157PBH9</accession>
<evidence type="ECO:0000256" key="4">
    <source>
        <dbReference type="ARBA" id="ARBA00022692"/>
    </source>
</evidence>
<evidence type="ECO:0000256" key="2">
    <source>
        <dbReference type="ARBA" id="ARBA00022448"/>
    </source>
</evidence>
<dbReference type="Gene3D" id="1.10.3720.10">
    <property type="entry name" value="MetI-like"/>
    <property type="match status" value="1"/>
</dbReference>
<proteinExistence type="inferred from homology"/>
<dbReference type="CDD" id="cd06261">
    <property type="entry name" value="TM_PBP2"/>
    <property type="match status" value="1"/>
</dbReference>
<dbReference type="OrthoDB" id="9803623at2"/>
<dbReference type="Pfam" id="PF00528">
    <property type="entry name" value="BPD_transp_1"/>
    <property type="match status" value="1"/>
</dbReference>
<dbReference type="RefSeq" id="WP_063491803.1">
    <property type="nucleotide sequence ID" value="NZ_CP016340.1"/>
</dbReference>
<dbReference type="PROSITE" id="PS50928">
    <property type="entry name" value="ABC_TM1"/>
    <property type="match status" value="1"/>
</dbReference>
<keyword evidence="2 7" id="KW-0813">Transport</keyword>
<keyword evidence="10" id="KW-1185">Reference proteome</keyword>
<reference evidence="9 10" key="1">
    <citation type="submission" date="2016-04" db="EMBL/GenBank/DDBJ databases">
        <authorList>
            <consortium name="Pathogen Informatics"/>
        </authorList>
    </citation>
    <scope>NUCLEOTIDE SEQUENCE [LARGE SCALE GENOMIC DNA]</scope>
    <source>
        <strain evidence="9 10">H044680328</strain>
    </source>
</reference>
<evidence type="ECO:0000313" key="9">
    <source>
        <dbReference type="EMBL" id="SAI69338.1"/>
    </source>
</evidence>
<dbReference type="KEGG" id="btrm:SAMEA390648701748"/>